<feature type="compositionally biased region" description="Basic and acidic residues" evidence="1">
    <location>
        <begin position="1544"/>
        <end position="1584"/>
    </location>
</feature>
<comment type="caution">
    <text evidence="3">The sequence shown here is derived from an EMBL/GenBank/DDBJ whole genome shotgun (WGS) entry which is preliminary data.</text>
</comment>
<dbReference type="Pfam" id="PF08751">
    <property type="entry name" value="TrwC"/>
    <property type="match status" value="1"/>
</dbReference>
<dbReference type="CDD" id="cd18809">
    <property type="entry name" value="SF1_C_RecD"/>
    <property type="match status" value="1"/>
</dbReference>
<feature type="region of interest" description="Disordered" evidence="1">
    <location>
        <begin position="1505"/>
        <end position="1625"/>
    </location>
</feature>
<dbReference type="Pfam" id="PF13604">
    <property type="entry name" value="AAA_30"/>
    <property type="match status" value="1"/>
</dbReference>
<dbReference type="NCBIfam" id="NF041492">
    <property type="entry name" value="MobF"/>
    <property type="match status" value="1"/>
</dbReference>
<dbReference type="InterPro" id="IPR014862">
    <property type="entry name" value="TrwC"/>
</dbReference>
<dbReference type="Proteomes" id="UP000770330">
    <property type="component" value="Unassembled WGS sequence"/>
</dbReference>
<dbReference type="InterPro" id="IPR027417">
    <property type="entry name" value="P-loop_NTPase"/>
</dbReference>
<name>A0A930KVY1_9MICC</name>
<evidence type="ECO:0000313" key="3">
    <source>
        <dbReference type="EMBL" id="MBF1657968.1"/>
    </source>
</evidence>
<dbReference type="SUPFAM" id="SSF52540">
    <property type="entry name" value="P-loop containing nucleoside triphosphate hydrolases"/>
    <property type="match status" value="2"/>
</dbReference>
<reference evidence="3" key="1">
    <citation type="submission" date="2020-04" db="EMBL/GenBank/DDBJ databases">
        <title>Deep metagenomics examines the oral microbiome during advanced dental caries in children, revealing novel taxa and co-occurrences with host molecules.</title>
        <authorList>
            <person name="Baker J.L."/>
            <person name="Morton J.T."/>
            <person name="Dinis M."/>
            <person name="Alvarez R."/>
            <person name="Tran N.C."/>
            <person name="Knight R."/>
            <person name="Edlund A."/>
        </authorList>
    </citation>
    <scope>NUCLEOTIDE SEQUENCE</scope>
    <source>
        <strain evidence="3">JCVI_39_bin.18</strain>
    </source>
</reference>
<sequence length="1625" mass="179207">MMTVHKLSAGDGYKYYVNEVATGDALRAKDREIGDYYTVHGMPPGQWIGSAAASLNLDGEVSEAHMHALFGQKFTPVSTGEVLDTLHGAPAAEVYEKVYEEALEQYRSQAAERAWELLSRAHEGMSQQKIADEMTAQGSPMSQPTVSRWVERYTASGQTFHADRDEFVAQYRLIGEEIKAAHRAGKKAQEELYKEQAAPHIHPDYAGVTPFTLRVEEEVSRHRRMHDGAEPTTAEMKEIRFRVGAQMFRDERGIEPSNAQLVQFVAQNSKAPQKAVAGYDLVFTPPKSVSIAWGLGDEQLRRGIESAHERAIQDVIRHLEKNVVMTRRGRNGVRQIDTAGGVIGTKYRHWDSRAGDPNLHDHVVIANRVQGVDGQWSSIDGRMLYQYGVECSELYNARVQQYVTELTGLQFEARSLNGKKPVHEIVGIDDEMVRAFSSRRGEISAALEQVTAQFVEAHGYAPSEKQLIQLAQQATLATRPAKEGVHSLEELHAEWVAQAHVLREQGVDLPVEGALAEKLKKASAEYEQQVLQAKRQQAYESPVQEHAAAIVARLEESRSTWRRTHVTAEVLRYGRDLGLNEKQDAALLSSICEHLNAEMLPLHAQSQRLTPREFMRADGTTQYQKINHELFTSERVLAAESAILDAATQQVIPASSLDVFEMEAEKRRAELALQGHALPEGQERMAREFATSDKLLVVGIGAAGAGKTSSTRLAVNAIEASGGRVVGMAPTAAAAAVMREEMDIEADTVDKILSDWKNGAPVSLRAGDVLLVDEAGMVSTPKFQQILQLAQERGALVRALGDYRQLSAVGSGGALRLVDREVGAVHLDELFRFKSPDEAAATLALREPPLVGADAPFDWYKDQGRVVAGESDVMVEQVFTAWRDDTTAGKQSIMIASTNETVGKLNDLAQAHAMERGHVHPEHGSVRLHNEARAHVGDVIVTRQNARRLTVNSGQDFVKNGDLWRVVGLEDGMLTVQHLEHGGKVTLPAAYAAQSVELGYAATIHRAQGATVDTAHALVDSSTDRAGAYVALTRGREENRLYVSLGEGQKRDEVLEQIASAYERDLTVHESVDAVRAEHNNVADLIAQHEDISELAVQKVMAAAVQEGMGRVSEHPVRDGASGLVTHHVSADAAADAAEVLSSEAWGALAHELGEAAREGFDPADLVERAYGRRALHDGDATARDAAAVMAWRVAQIRQHAQQVRSDRPLASLSDEHLERLVQQAKQRTAPVEERLAVEDPWWFRNPYALVKMDELLSMRARTVKALNANEGDTTGVYAQIKENLGDMDAEITRRRWEISGDQRELEQIVRGERARNGHQFTLHQVLLEEQKIRQSLPSGPAAVDPAKVTSGGVSGYSLDRFWEQHPAVRQGRLGTILRARSREIGKLTRARGEELARQVREGKAPAWVKALGPVPTRKRAFRQWVRAAGEADALRTKYKVPESEPAVLPDQMVHEARQRVNNARLASAGAPVVVQSAEKTRAAESVLGVLEQVRRVAKAARLAERAQTQAQGQSPAPEAGAEPRQQQAPAPQQSPTGEAAQPETRKEKPLSETEERLRQERAARAERARQMMERTRSLDERLRNQPAPQASQQQSAQQNLQRQRQQQAQQMHEQARRGVRGPGL</sequence>
<evidence type="ECO:0000256" key="1">
    <source>
        <dbReference type="SAM" id="MobiDB-lite"/>
    </source>
</evidence>
<evidence type="ECO:0000259" key="2">
    <source>
        <dbReference type="Pfam" id="PF08751"/>
    </source>
</evidence>
<proteinExistence type="predicted"/>
<dbReference type="Gene3D" id="2.30.30.940">
    <property type="match status" value="1"/>
</dbReference>
<feature type="compositionally biased region" description="Low complexity" evidence="1">
    <location>
        <begin position="1516"/>
        <end position="1534"/>
    </location>
</feature>
<protein>
    <submittedName>
        <fullName evidence="3">Relaxase domain-containing protein</fullName>
    </submittedName>
</protein>
<dbReference type="RefSeq" id="WP_303945499.1">
    <property type="nucleotide sequence ID" value="NZ_JABZXO010000028.1"/>
</dbReference>
<dbReference type="SUPFAM" id="SSF55464">
    <property type="entry name" value="Origin of replication-binding domain, RBD-like"/>
    <property type="match status" value="1"/>
</dbReference>
<evidence type="ECO:0000313" key="4">
    <source>
        <dbReference type="Proteomes" id="UP000770330"/>
    </source>
</evidence>
<feature type="domain" description="TrwC relaxase" evidence="2">
    <location>
        <begin position="9"/>
        <end position="500"/>
    </location>
</feature>
<dbReference type="Gene3D" id="3.40.50.300">
    <property type="entry name" value="P-loop containing nucleotide triphosphate hydrolases"/>
    <property type="match status" value="2"/>
</dbReference>
<dbReference type="EMBL" id="JABZXO010000028">
    <property type="protein sequence ID" value="MBF1657968.1"/>
    <property type="molecule type" value="Genomic_DNA"/>
</dbReference>
<gene>
    <name evidence="3" type="ORF">HXO61_08595</name>
</gene>
<accession>A0A930KVY1</accession>
<organism evidence="3 4">
    <name type="scientific">Rothia mucilaginosa</name>
    <dbReference type="NCBI Taxonomy" id="43675"/>
    <lineage>
        <taxon>Bacteria</taxon>
        <taxon>Bacillati</taxon>
        <taxon>Actinomycetota</taxon>
        <taxon>Actinomycetes</taxon>
        <taxon>Micrococcales</taxon>
        <taxon>Micrococcaceae</taxon>
        <taxon>Rothia</taxon>
    </lineage>
</organism>
<feature type="compositionally biased region" description="Low complexity" evidence="1">
    <location>
        <begin position="1585"/>
        <end position="1611"/>
    </location>
</feature>